<dbReference type="InterPro" id="IPR050309">
    <property type="entry name" value="Type-B_Carboxylest/Lipase"/>
</dbReference>
<sequence length="1108" mass="119679">MPTKLGLLALLPTFFLKGYSTPVTSASAPIVDLGYAQYQGSVNTTTDITSFLGIRYANAPLGDLRFEAPQAPLTVPGVQQATTEPNECIQGNGGDASTNPLATMSKRAISQSEDCLFLNVYLPGSLPTESSGTGDLPVVVWIHGGGYAGGAASAYDGADLILDADKGVMVVLIQYRLGLFGFLSGTAAQQNGALNAGLLDQYFALQWVQEHISSFGGDPNRVTIWGQSAGAGSVLQQVVANGGNNQPPLFRAAMTSSTFLPSQFSYDDPLVEDVYSEVISQANCTSSTDTMSCLRGTDVNTLTTINNNIGSDAFYGTYAFVPVVDGTFIVERPSVTLGKGLANGEVLFSVTNTFEGRNFVDSGLTMDVTDYLAQLFPRLNAEQIEEAAYLYSYLETSLDQAIGVMGESVFICPTYLLQETFAGRGWKAEFAIPPGNHAEDIPYYFTSYPPGPTYDNTQFITSFSQSFMSIVRDLNPNAKFDPSNTTPPWSTYEQGNTQMLFNVTETGATDIHAFTTDEALLERCANSARASASGAMQVKSSSGNSKQRSCRDLHAHCDFNHRPGVEEPRIIERGKLGFSHRLGVLELYVYDGYSTPVASASGPTVDLGYAQYQGSVNTTTDITSFLGIRYAAAPFGDLRFEAPQSPPIVSGVQQAIAEPNECIQGPNSVGSTNPLANISKREVSQSEDCLFLNVYLPGSLPAQPIGDLPVIVWIHGGGYIQGAASAFDGADIIRDADYGVVVVLIQYRLGLFGFLSGTAVKENGALNAGLLDQTFALQWVQDHISGFGGDPERVTIWGESAGAGSVYQHIVANQGNTQPPLFRAAMTSSTFMPSQFYYNDPYVEDIYNEVVSQANCSSSANQLSCLRNASTDTLITVNNNVAADAFYGTYVLAPVVDGTFIVERPTVTLGKGLKNGDVLFSVTNTFEGREFVDSGLTMNITEYLAQLYPRLNAEQIAEAAYLYSYLETSLDQAIGVMGETIIICPTYFLQEAFAGQGWKGEFALPPGNHGQDIPYYFTSYPPGPSYDNTQFITSFSQSFMSIVRDLNPNAKFDPSNTTPPWTMWNQGNSEMLFNVTETGTPEIRTYTTDEALLERCAYWRSVSEYIGQ</sequence>
<dbReference type="PROSITE" id="PS00122">
    <property type="entry name" value="CARBOXYLESTERASE_B_1"/>
    <property type="match status" value="2"/>
</dbReference>
<feature type="domain" description="Carboxylesterase type B" evidence="4">
    <location>
        <begin position="28"/>
        <end position="507"/>
    </location>
</feature>
<evidence type="ECO:0000313" key="5">
    <source>
        <dbReference type="EMBL" id="EGO24746.1"/>
    </source>
</evidence>
<dbReference type="InterPro" id="IPR002018">
    <property type="entry name" value="CarbesteraseB"/>
</dbReference>
<dbReference type="ESTHER" id="serl9-f8nxt0.1">
    <property type="family name" value="Fungal_carboxylesterase_lipase"/>
</dbReference>
<dbReference type="GeneID" id="18813401"/>
<dbReference type="EMBL" id="GL945434">
    <property type="protein sequence ID" value="EGO24746.1"/>
    <property type="molecule type" value="Genomic_DNA"/>
</dbReference>
<reference evidence="5" key="1">
    <citation type="submission" date="2011-04" db="EMBL/GenBank/DDBJ databases">
        <title>Evolution of plant cell wall degrading machinery underlies the functional diversity of forest fungi.</title>
        <authorList>
            <consortium name="US DOE Joint Genome Institute (JGI-PGF)"/>
            <person name="Eastwood D.C."/>
            <person name="Floudas D."/>
            <person name="Binder M."/>
            <person name="Majcherczyk A."/>
            <person name="Schneider P."/>
            <person name="Aerts A."/>
            <person name="Asiegbu F.O."/>
            <person name="Baker S.E."/>
            <person name="Barry K."/>
            <person name="Bendiksby M."/>
            <person name="Blumentritt M."/>
            <person name="Coutinho P.M."/>
            <person name="Cullen D."/>
            <person name="Cullen D."/>
            <person name="Gathman A."/>
            <person name="Goodell B."/>
            <person name="Henrissat B."/>
            <person name="Ihrmark K."/>
            <person name="Kauserud H."/>
            <person name="Kohler A."/>
            <person name="LaButti K."/>
            <person name="Lapidus A."/>
            <person name="Lavin J.L."/>
            <person name="Lee Y.-H."/>
            <person name="Lindquist E."/>
            <person name="Lilly W."/>
            <person name="Lucas S."/>
            <person name="Morin E."/>
            <person name="Murat C."/>
            <person name="Oguiza J.A."/>
            <person name="Park J."/>
            <person name="Pisabarro A.G."/>
            <person name="Riley R."/>
            <person name="Rosling A."/>
            <person name="Salamov A."/>
            <person name="Schmidt O."/>
            <person name="Schmutz J."/>
            <person name="Skrede I."/>
            <person name="Stenlid J."/>
            <person name="Wiebenga A."/>
            <person name="Xie X."/>
            <person name="Kues U."/>
            <person name="Hibbett D.S."/>
            <person name="Hoffmeister D."/>
            <person name="Hogberg N."/>
            <person name="Martin F."/>
            <person name="Grigoriev I.V."/>
            <person name="Watkinson S.C."/>
        </authorList>
    </citation>
    <scope>NUCLEOTIDE SEQUENCE</scope>
    <source>
        <strain evidence="5">S7.9</strain>
    </source>
</reference>
<evidence type="ECO:0000256" key="2">
    <source>
        <dbReference type="ARBA" id="ARBA00022801"/>
    </source>
</evidence>
<dbReference type="SUPFAM" id="SSF53474">
    <property type="entry name" value="alpha/beta-Hydrolases"/>
    <property type="match status" value="2"/>
</dbReference>
<gene>
    <name evidence="5" type="ORF">SERLADRAFT_415739</name>
</gene>
<dbReference type="GO" id="GO:0016787">
    <property type="term" value="F:hydrolase activity"/>
    <property type="evidence" value="ECO:0007669"/>
    <property type="project" value="UniProtKB-KW"/>
</dbReference>
<dbReference type="PROSITE" id="PS00941">
    <property type="entry name" value="CARBOXYLESTERASE_B_2"/>
    <property type="match status" value="2"/>
</dbReference>
<feature type="domain" description="Carboxylesterase type B" evidence="4">
    <location>
        <begin position="603"/>
        <end position="1080"/>
    </location>
</feature>
<protein>
    <recommendedName>
        <fullName evidence="4">Carboxylesterase type B domain-containing protein</fullName>
    </recommendedName>
</protein>
<dbReference type="InterPro" id="IPR019819">
    <property type="entry name" value="Carboxylesterase_B_CS"/>
</dbReference>
<feature type="signal peptide" evidence="3">
    <location>
        <begin position="1"/>
        <end position="20"/>
    </location>
</feature>
<dbReference type="OrthoDB" id="408631at2759"/>
<accession>F8NXT0</accession>
<keyword evidence="3" id="KW-0732">Signal</keyword>
<comment type="similarity">
    <text evidence="1">Belongs to the type-B carboxylesterase/lipase family.</text>
</comment>
<dbReference type="RefSeq" id="XP_007318765.1">
    <property type="nucleotide sequence ID" value="XM_007318703.1"/>
</dbReference>
<dbReference type="KEGG" id="sla:SERLADRAFT_415739"/>
<evidence type="ECO:0000256" key="3">
    <source>
        <dbReference type="SAM" id="SignalP"/>
    </source>
</evidence>
<dbReference type="InterPro" id="IPR029058">
    <property type="entry name" value="AB_hydrolase_fold"/>
</dbReference>
<proteinExistence type="inferred from homology"/>
<dbReference type="Proteomes" id="UP000008064">
    <property type="component" value="Unassembled WGS sequence"/>
</dbReference>
<name>F8NXT0_SERL9</name>
<dbReference type="PANTHER" id="PTHR11559">
    <property type="entry name" value="CARBOXYLESTERASE"/>
    <property type="match status" value="1"/>
</dbReference>
<dbReference type="AlphaFoldDB" id="F8NXT0"/>
<dbReference type="HOGENOM" id="CLU_282154_0_0_1"/>
<dbReference type="Pfam" id="PF00135">
    <property type="entry name" value="COesterase"/>
    <property type="match status" value="2"/>
</dbReference>
<evidence type="ECO:0000256" key="1">
    <source>
        <dbReference type="ARBA" id="ARBA00005964"/>
    </source>
</evidence>
<dbReference type="InterPro" id="IPR019826">
    <property type="entry name" value="Carboxylesterase_B_AS"/>
</dbReference>
<organism>
    <name type="scientific">Serpula lacrymans var. lacrymans (strain S7.9)</name>
    <name type="common">Dry rot fungus</name>
    <dbReference type="NCBI Taxonomy" id="578457"/>
    <lineage>
        <taxon>Eukaryota</taxon>
        <taxon>Fungi</taxon>
        <taxon>Dikarya</taxon>
        <taxon>Basidiomycota</taxon>
        <taxon>Agaricomycotina</taxon>
        <taxon>Agaricomycetes</taxon>
        <taxon>Agaricomycetidae</taxon>
        <taxon>Boletales</taxon>
        <taxon>Coniophorineae</taxon>
        <taxon>Serpulaceae</taxon>
        <taxon>Serpula</taxon>
    </lineage>
</organism>
<keyword evidence="2" id="KW-0378">Hydrolase</keyword>
<evidence type="ECO:0000259" key="4">
    <source>
        <dbReference type="Pfam" id="PF00135"/>
    </source>
</evidence>
<feature type="chain" id="PRO_5007311399" description="Carboxylesterase type B domain-containing protein" evidence="3">
    <location>
        <begin position="21"/>
        <end position="1108"/>
    </location>
</feature>
<dbReference type="ESTHER" id="serl9-f8nxt0.2">
    <property type="family name" value="Fungal_carboxylesterase_lipase"/>
</dbReference>
<dbReference type="Gene3D" id="3.40.50.1820">
    <property type="entry name" value="alpha/beta hydrolase"/>
    <property type="match status" value="2"/>
</dbReference>